<evidence type="ECO:0000313" key="2">
    <source>
        <dbReference type="EMBL" id="KEJ92287.1"/>
    </source>
</evidence>
<dbReference type="eggNOG" id="COG2197">
    <property type="taxonomic scope" value="Bacteria"/>
</dbReference>
<evidence type="ECO:0000313" key="3">
    <source>
        <dbReference type="Proteomes" id="UP000027665"/>
    </source>
</evidence>
<sequence length="86" mass="9951">MPRFHTMAQTITASWICVHNHYTSENLTTILSLPEYRLAILLVSGYTYSKISEELHLSFGRVKNMISELYGKLHIGGRRELKALLW</sequence>
<dbReference type="EMBL" id="JMKI01000031">
    <property type="protein sequence ID" value="KEJ92287.1"/>
    <property type="molecule type" value="Genomic_DNA"/>
</dbReference>
<proteinExistence type="predicted"/>
<dbReference type="InterPro" id="IPR016032">
    <property type="entry name" value="Sig_transdc_resp-reg_C-effctor"/>
</dbReference>
<dbReference type="SUPFAM" id="SSF46894">
    <property type="entry name" value="C-terminal effector domain of the bipartite response regulators"/>
    <property type="match status" value="1"/>
</dbReference>
<accession>A0A073J3H9</accession>
<dbReference type="GO" id="GO:0006355">
    <property type="term" value="P:regulation of DNA-templated transcription"/>
    <property type="evidence" value="ECO:0007669"/>
    <property type="project" value="InterPro"/>
</dbReference>
<dbReference type="GO" id="GO:0003677">
    <property type="term" value="F:DNA binding"/>
    <property type="evidence" value="ECO:0007669"/>
    <property type="project" value="InterPro"/>
</dbReference>
<feature type="domain" description="HTH luxR-type" evidence="1">
    <location>
        <begin position="28"/>
        <end position="85"/>
    </location>
</feature>
<organism evidence="2 3">
    <name type="scientific">Synergistes jonesii</name>
    <dbReference type="NCBI Taxonomy" id="2754"/>
    <lineage>
        <taxon>Bacteria</taxon>
        <taxon>Thermotogati</taxon>
        <taxon>Synergistota</taxon>
        <taxon>Synergistia</taxon>
        <taxon>Synergistales</taxon>
        <taxon>Synergistaceae</taxon>
        <taxon>Synergistes</taxon>
    </lineage>
</organism>
<dbReference type="Gene3D" id="1.10.10.10">
    <property type="entry name" value="Winged helix-like DNA-binding domain superfamily/Winged helix DNA-binding domain"/>
    <property type="match status" value="1"/>
</dbReference>
<dbReference type="SMART" id="SM00421">
    <property type="entry name" value="HTH_LUXR"/>
    <property type="match status" value="1"/>
</dbReference>
<dbReference type="Proteomes" id="UP000027665">
    <property type="component" value="Unassembled WGS sequence"/>
</dbReference>
<name>A0A073J3H9_9BACT</name>
<protein>
    <recommendedName>
        <fullName evidence="1">HTH luxR-type domain-containing protein</fullName>
    </recommendedName>
</protein>
<comment type="caution">
    <text evidence="2">The sequence shown here is derived from an EMBL/GenBank/DDBJ whole genome shotgun (WGS) entry which is preliminary data.</text>
</comment>
<evidence type="ECO:0000259" key="1">
    <source>
        <dbReference type="SMART" id="SM00421"/>
    </source>
</evidence>
<dbReference type="InterPro" id="IPR000792">
    <property type="entry name" value="Tscrpt_reg_LuxR_C"/>
</dbReference>
<dbReference type="STRING" id="2754.EH55_04605"/>
<dbReference type="InterPro" id="IPR036388">
    <property type="entry name" value="WH-like_DNA-bd_sf"/>
</dbReference>
<reference evidence="2 3" key="1">
    <citation type="submission" date="2014-04" db="EMBL/GenBank/DDBJ databases">
        <title>Draft Genome Sequence of Synergistes jonesii.</title>
        <authorList>
            <person name="Coil D.A."/>
            <person name="Eisen J.A."/>
            <person name="Holland-Moritz H.E."/>
        </authorList>
    </citation>
    <scope>NUCLEOTIDE SEQUENCE [LARGE SCALE GENOMIC DNA]</scope>
    <source>
        <strain evidence="2 3">78-1</strain>
    </source>
</reference>
<dbReference type="AlphaFoldDB" id="A0A073J3H9"/>
<keyword evidence="3" id="KW-1185">Reference proteome</keyword>
<gene>
    <name evidence="2" type="ORF">EH55_04605</name>
</gene>